<comment type="subcellular location">
    <subcellularLocation>
        <location evidence="1">Secreted</location>
        <location evidence="1">Cell wall</location>
    </subcellularLocation>
</comment>
<dbReference type="InterPro" id="IPR000743">
    <property type="entry name" value="Glyco_hydro_28"/>
</dbReference>
<dbReference type="GeneID" id="111025927"/>
<keyword evidence="4 6" id="KW-0378">Hydrolase</keyword>
<organism evidence="8 9">
    <name type="scientific">Momordica charantia</name>
    <name type="common">Bitter gourd</name>
    <name type="synonym">Balsam pear</name>
    <dbReference type="NCBI Taxonomy" id="3673"/>
    <lineage>
        <taxon>Eukaryota</taxon>
        <taxon>Viridiplantae</taxon>
        <taxon>Streptophyta</taxon>
        <taxon>Embryophyta</taxon>
        <taxon>Tracheophyta</taxon>
        <taxon>Spermatophyta</taxon>
        <taxon>Magnoliopsida</taxon>
        <taxon>eudicotyledons</taxon>
        <taxon>Gunneridae</taxon>
        <taxon>Pentapetalae</taxon>
        <taxon>rosids</taxon>
        <taxon>fabids</taxon>
        <taxon>Cucurbitales</taxon>
        <taxon>Cucurbitaceae</taxon>
        <taxon>Momordiceae</taxon>
        <taxon>Momordica</taxon>
    </lineage>
</organism>
<keyword evidence="8" id="KW-1185">Reference proteome</keyword>
<dbReference type="Pfam" id="PF00295">
    <property type="entry name" value="Glyco_hydro_28"/>
    <property type="match status" value="1"/>
</dbReference>
<accession>A0A6J1E2N2</accession>
<dbReference type="AlphaFoldDB" id="A0A6J1E2N2"/>
<keyword evidence="3" id="KW-0134">Cell wall</keyword>
<gene>
    <name evidence="9" type="primary">LOC111025927</name>
</gene>
<evidence type="ECO:0000256" key="5">
    <source>
        <dbReference type="ARBA" id="ARBA00023295"/>
    </source>
</evidence>
<dbReference type="GO" id="GO:0005975">
    <property type="term" value="P:carbohydrate metabolic process"/>
    <property type="evidence" value="ECO:0007669"/>
    <property type="project" value="InterPro"/>
</dbReference>
<protein>
    <submittedName>
        <fullName evidence="9">Probable polygalacturonase</fullName>
    </submittedName>
</protein>
<evidence type="ECO:0000313" key="8">
    <source>
        <dbReference type="Proteomes" id="UP000504603"/>
    </source>
</evidence>
<dbReference type="KEGG" id="mcha:111025927"/>
<feature type="chain" id="PRO_5026682100" evidence="7">
    <location>
        <begin position="30"/>
        <end position="300"/>
    </location>
</feature>
<name>A0A6J1E2N2_MOMCH</name>
<keyword evidence="5 6" id="KW-0326">Glycosidase</keyword>
<dbReference type="Proteomes" id="UP000504603">
    <property type="component" value="Unplaced"/>
</dbReference>
<evidence type="ECO:0000256" key="6">
    <source>
        <dbReference type="RuleBase" id="RU361169"/>
    </source>
</evidence>
<evidence type="ECO:0000256" key="1">
    <source>
        <dbReference type="ARBA" id="ARBA00004191"/>
    </source>
</evidence>
<dbReference type="Gene3D" id="2.160.20.10">
    <property type="entry name" value="Single-stranded right-handed beta-helix, Pectin lyase-like"/>
    <property type="match status" value="1"/>
</dbReference>
<comment type="similarity">
    <text evidence="2 6">Belongs to the glycosyl hydrolase 28 family.</text>
</comment>
<dbReference type="OrthoDB" id="187139at2759"/>
<evidence type="ECO:0000256" key="7">
    <source>
        <dbReference type="SAM" id="SignalP"/>
    </source>
</evidence>
<evidence type="ECO:0000313" key="9">
    <source>
        <dbReference type="RefSeq" id="XP_022159544.1"/>
    </source>
</evidence>
<feature type="signal peptide" evidence="7">
    <location>
        <begin position="1"/>
        <end position="29"/>
    </location>
</feature>
<evidence type="ECO:0000256" key="2">
    <source>
        <dbReference type="ARBA" id="ARBA00008834"/>
    </source>
</evidence>
<dbReference type="InterPro" id="IPR011050">
    <property type="entry name" value="Pectin_lyase_fold/virulence"/>
</dbReference>
<dbReference type="InterPro" id="IPR012334">
    <property type="entry name" value="Pectin_lyas_fold"/>
</dbReference>
<evidence type="ECO:0000256" key="3">
    <source>
        <dbReference type="ARBA" id="ARBA00022512"/>
    </source>
</evidence>
<dbReference type="PANTHER" id="PTHR31339">
    <property type="entry name" value="PECTIN LYASE-RELATED"/>
    <property type="match status" value="1"/>
</dbReference>
<evidence type="ECO:0000256" key="4">
    <source>
        <dbReference type="ARBA" id="ARBA00022801"/>
    </source>
</evidence>
<sequence>MDLPRKPTQAHVSAAVILLALVSLATVDGRKPCPNSNCEEFPAINCRKYSAVLTEFGAVGDGVTSNTHAFRQAIEHLKPLAAAGGAQLFVPAGKWLTGSFNLTSHFTLFLHKDAQILASQDESEWPLVAILPSYGRGRDAPGGRFSSLIYGTNLTDVVITGNNGTIDGQGSYWWDKFHKNELNVTRPYLIEIMYSDQIQISNLTLVNSPSWFVHPIYSSNVIIQGLTILAPIDSPNTDGIDPDSCTNTRIEDCFIVSGDDCIAVKSGWDQYGIRFGMPTEHLLIRRLTCISPDSAGIALG</sequence>
<dbReference type="RefSeq" id="XP_022159544.1">
    <property type="nucleotide sequence ID" value="XM_022303852.1"/>
</dbReference>
<dbReference type="InterPro" id="IPR051801">
    <property type="entry name" value="GH28_Enzymes"/>
</dbReference>
<keyword evidence="7" id="KW-0732">Signal</keyword>
<feature type="non-terminal residue" evidence="9">
    <location>
        <position position="300"/>
    </location>
</feature>
<proteinExistence type="inferred from homology"/>
<reference evidence="9" key="1">
    <citation type="submission" date="2025-08" db="UniProtKB">
        <authorList>
            <consortium name="RefSeq"/>
        </authorList>
    </citation>
    <scope>IDENTIFICATION</scope>
</reference>
<dbReference type="SUPFAM" id="SSF51126">
    <property type="entry name" value="Pectin lyase-like"/>
    <property type="match status" value="1"/>
</dbReference>
<keyword evidence="3" id="KW-0964">Secreted</keyword>
<dbReference type="GO" id="GO:0004650">
    <property type="term" value="F:polygalacturonase activity"/>
    <property type="evidence" value="ECO:0007669"/>
    <property type="project" value="InterPro"/>
</dbReference>
<dbReference type="PANTHER" id="PTHR31339:SF12">
    <property type="entry name" value="ENDO-POLYGALACTURONASE-LIKE PROTEIN"/>
    <property type="match status" value="1"/>
</dbReference>